<dbReference type="InterPro" id="IPR007016">
    <property type="entry name" value="O-antigen_ligase-rel_domated"/>
</dbReference>
<evidence type="ECO:0000256" key="1">
    <source>
        <dbReference type="ARBA" id="ARBA00004141"/>
    </source>
</evidence>
<sequence>MAMKNLPNILVYLFIFLLPIQLGLHFFPSYAFIDGIRIDYLDPTLYLTDIIAVALIITNYKNIVLPKTKLSSVLIITLVINVIFSLSPLVTIYKSIKYLEIFLLFLIFSKINLKPKRLLIIFLFSTTIQVVLVLAQFLTKRSLQNVFYFLGERYFSISTPGIAKIVINGVEFLRPYGSFSHPNSLAGFFLAIHVFVLWNNAYKNTPLLKNLTLAATAILVFMSFSKITILLLAVAYVLYGFKNYKTCKICSIGKAVSMIIIAGLFLMFKGDPNTIQKRVLLMSHATQIFINNPLEGIGIGNYVIAESNFPNPFSYVFIEPVHNIFLLYLTEAGLVLTFLTGVMIFPFLKRLWNNEVARNVMMVVVVTGLFDHYWLTLQQNLLLLPVLFGLLQRHERVVE</sequence>
<feature type="transmembrane region" description="Helical" evidence="5">
    <location>
        <begin position="96"/>
        <end position="113"/>
    </location>
</feature>
<feature type="transmembrane region" description="Helical" evidence="5">
    <location>
        <begin position="154"/>
        <end position="173"/>
    </location>
</feature>
<feature type="transmembrane region" description="Helical" evidence="5">
    <location>
        <begin position="70"/>
        <end position="90"/>
    </location>
</feature>
<comment type="subcellular location">
    <subcellularLocation>
        <location evidence="1">Membrane</location>
        <topology evidence="1">Multi-pass membrane protein</topology>
    </subcellularLocation>
</comment>
<dbReference type="EMBL" id="MGAL01000013">
    <property type="protein sequence ID" value="OGK48574.1"/>
    <property type="molecule type" value="Genomic_DNA"/>
</dbReference>
<feature type="domain" description="O-antigen ligase-related" evidence="6">
    <location>
        <begin position="212"/>
        <end position="339"/>
    </location>
</feature>
<dbReference type="PANTHER" id="PTHR37422:SF13">
    <property type="entry name" value="LIPOPOLYSACCHARIDE BIOSYNTHESIS PROTEIN PA4999-RELATED"/>
    <property type="match status" value="1"/>
</dbReference>
<keyword evidence="2 5" id="KW-0812">Transmembrane</keyword>
<evidence type="ECO:0000256" key="3">
    <source>
        <dbReference type="ARBA" id="ARBA00022989"/>
    </source>
</evidence>
<dbReference type="Proteomes" id="UP000177141">
    <property type="component" value="Unassembled WGS sequence"/>
</dbReference>
<evidence type="ECO:0000259" key="6">
    <source>
        <dbReference type="Pfam" id="PF04932"/>
    </source>
</evidence>
<keyword evidence="3 5" id="KW-1133">Transmembrane helix</keyword>
<evidence type="ECO:0000256" key="4">
    <source>
        <dbReference type="ARBA" id="ARBA00023136"/>
    </source>
</evidence>
<feature type="transmembrane region" description="Helical" evidence="5">
    <location>
        <begin position="185"/>
        <end position="202"/>
    </location>
</feature>
<protein>
    <recommendedName>
        <fullName evidence="6">O-antigen ligase-related domain-containing protein</fullName>
    </recommendedName>
</protein>
<dbReference type="PANTHER" id="PTHR37422">
    <property type="entry name" value="TEICHURONIC ACID BIOSYNTHESIS PROTEIN TUAE"/>
    <property type="match status" value="1"/>
</dbReference>
<feature type="transmembrane region" description="Helical" evidence="5">
    <location>
        <begin position="325"/>
        <end position="348"/>
    </location>
</feature>
<feature type="transmembrane region" description="Helical" evidence="5">
    <location>
        <begin position="214"/>
        <end position="239"/>
    </location>
</feature>
<evidence type="ECO:0000256" key="2">
    <source>
        <dbReference type="ARBA" id="ARBA00022692"/>
    </source>
</evidence>
<comment type="caution">
    <text evidence="7">The sequence shown here is derived from an EMBL/GenBank/DDBJ whole genome shotgun (WGS) entry which is preliminary data.</text>
</comment>
<feature type="transmembrane region" description="Helical" evidence="5">
    <location>
        <begin position="45"/>
        <end position="63"/>
    </location>
</feature>
<dbReference type="InterPro" id="IPR051533">
    <property type="entry name" value="WaaL-like"/>
</dbReference>
<dbReference type="STRING" id="1802061.A3A93_03855"/>
<name>A0A1F7IYY8_9BACT</name>
<dbReference type="AlphaFoldDB" id="A0A1F7IYY8"/>
<keyword evidence="4 5" id="KW-0472">Membrane</keyword>
<evidence type="ECO:0000313" key="7">
    <source>
        <dbReference type="EMBL" id="OGK48574.1"/>
    </source>
</evidence>
<accession>A0A1F7IYY8</accession>
<proteinExistence type="predicted"/>
<feature type="transmembrane region" description="Helical" evidence="5">
    <location>
        <begin position="118"/>
        <end position="139"/>
    </location>
</feature>
<dbReference type="Pfam" id="PF04932">
    <property type="entry name" value="Wzy_C"/>
    <property type="match status" value="1"/>
</dbReference>
<evidence type="ECO:0000313" key="8">
    <source>
        <dbReference type="Proteomes" id="UP000177141"/>
    </source>
</evidence>
<dbReference type="GO" id="GO:0016020">
    <property type="term" value="C:membrane"/>
    <property type="evidence" value="ECO:0007669"/>
    <property type="project" value="UniProtKB-SubCell"/>
</dbReference>
<evidence type="ECO:0000256" key="5">
    <source>
        <dbReference type="SAM" id="Phobius"/>
    </source>
</evidence>
<reference evidence="7 8" key="1">
    <citation type="journal article" date="2016" name="Nat. Commun.">
        <title>Thousands of microbial genomes shed light on interconnected biogeochemical processes in an aquifer system.</title>
        <authorList>
            <person name="Anantharaman K."/>
            <person name="Brown C.T."/>
            <person name="Hug L.A."/>
            <person name="Sharon I."/>
            <person name="Castelle C.J."/>
            <person name="Probst A.J."/>
            <person name="Thomas B.C."/>
            <person name="Singh A."/>
            <person name="Wilkins M.J."/>
            <person name="Karaoz U."/>
            <person name="Brodie E.L."/>
            <person name="Williams K.H."/>
            <person name="Hubbard S.S."/>
            <person name="Banfield J.F."/>
        </authorList>
    </citation>
    <scope>NUCLEOTIDE SEQUENCE [LARGE SCALE GENOMIC DNA]</scope>
</reference>
<feature type="transmembrane region" description="Helical" evidence="5">
    <location>
        <begin position="251"/>
        <end position="268"/>
    </location>
</feature>
<organism evidence="7 8">
    <name type="scientific">Candidatus Roizmanbacteria bacterium RIFCSPLOWO2_01_FULL_38_12</name>
    <dbReference type="NCBI Taxonomy" id="1802061"/>
    <lineage>
        <taxon>Bacteria</taxon>
        <taxon>Candidatus Roizmaniibacteriota</taxon>
    </lineage>
</organism>
<gene>
    <name evidence="7" type="ORF">A3A93_03855</name>
</gene>
<feature type="transmembrane region" description="Helical" evidence="5">
    <location>
        <begin position="9"/>
        <end position="33"/>
    </location>
</feature>